<dbReference type="RefSeq" id="WP_229839310.1">
    <property type="nucleotide sequence ID" value="NZ_BNAQ01000002.1"/>
</dbReference>
<dbReference type="Proteomes" id="UP000652430">
    <property type="component" value="Unassembled WGS sequence"/>
</dbReference>
<dbReference type="SUPFAM" id="SSF55785">
    <property type="entry name" value="PYP-like sensor domain (PAS domain)"/>
    <property type="match status" value="1"/>
</dbReference>
<proteinExistence type="predicted"/>
<comment type="caution">
    <text evidence="1">The sequence shown here is derived from an EMBL/GenBank/DDBJ whole genome shotgun (WGS) entry which is preliminary data.</text>
</comment>
<evidence type="ECO:0008006" key="3">
    <source>
        <dbReference type="Google" id="ProtNLM"/>
    </source>
</evidence>
<dbReference type="InterPro" id="IPR035965">
    <property type="entry name" value="PAS-like_dom_sf"/>
</dbReference>
<dbReference type="EMBL" id="BNAQ01000002">
    <property type="protein sequence ID" value="GHH14864.1"/>
    <property type="molecule type" value="Genomic_DNA"/>
</dbReference>
<protein>
    <recommendedName>
        <fullName evidence="3">PAS domain S-box protein</fullName>
    </recommendedName>
</protein>
<evidence type="ECO:0000313" key="1">
    <source>
        <dbReference type="EMBL" id="GHH14864.1"/>
    </source>
</evidence>
<sequence>MNDATLYGPQSDIIPYAAMPTMVKTGLWACDLATETLTWSEGVYDLFGFPRGSVLDRATAAACYTPESRIALECLRMAAIRDKTGFMLDAEIEIDGKRRWVRIVAQVECVDGKAGRLVGSKSDVTHEKRVGLHSGF</sequence>
<name>A0ABQ3LFZ5_9SPHN</name>
<keyword evidence="2" id="KW-1185">Reference proteome</keyword>
<evidence type="ECO:0000313" key="2">
    <source>
        <dbReference type="Proteomes" id="UP000652430"/>
    </source>
</evidence>
<dbReference type="Gene3D" id="3.30.450.20">
    <property type="entry name" value="PAS domain"/>
    <property type="match status" value="1"/>
</dbReference>
<gene>
    <name evidence="1" type="ORF">GCM10008023_17030</name>
</gene>
<organism evidence="1 2">
    <name type="scientific">Sphingomonas glacialis</name>
    <dbReference type="NCBI Taxonomy" id="658225"/>
    <lineage>
        <taxon>Bacteria</taxon>
        <taxon>Pseudomonadati</taxon>
        <taxon>Pseudomonadota</taxon>
        <taxon>Alphaproteobacteria</taxon>
        <taxon>Sphingomonadales</taxon>
        <taxon>Sphingomonadaceae</taxon>
        <taxon>Sphingomonas</taxon>
    </lineage>
</organism>
<reference evidence="2" key="1">
    <citation type="journal article" date="2019" name="Int. J. Syst. Evol. Microbiol.">
        <title>The Global Catalogue of Microorganisms (GCM) 10K type strain sequencing project: providing services to taxonomists for standard genome sequencing and annotation.</title>
        <authorList>
            <consortium name="The Broad Institute Genomics Platform"/>
            <consortium name="The Broad Institute Genome Sequencing Center for Infectious Disease"/>
            <person name="Wu L."/>
            <person name="Ma J."/>
        </authorList>
    </citation>
    <scope>NUCLEOTIDE SEQUENCE [LARGE SCALE GENOMIC DNA]</scope>
    <source>
        <strain evidence="2">CGMCC 1.8957</strain>
    </source>
</reference>
<accession>A0ABQ3LFZ5</accession>